<dbReference type="EMBL" id="JACXWA010000066">
    <property type="protein sequence ID" value="MBD3870528.1"/>
    <property type="molecule type" value="Genomic_DNA"/>
</dbReference>
<evidence type="ECO:0000313" key="7">
    <source>
        <dbReference type="Proteomes" id="UP000598633"/>
    </source>
</evidence>
<dbReference type="InterPro" id="IPR049517">
    <property type="entry name" value="ACX-like_C"/>
</dbReference>
<dbReference type="Pfam" id="PF01968">
    <property type="entry name" value="Hydantoinase_A"/>
    <property type="match status" value="1"/>
</dbReference>
<evidence type="ECO:0000256" key="1">
    <source>
        <dbReference type="ARBA" id="ARBA00010403"/>
    </source>
</evidence>
<dbReference type="Pfam" id="PF02538">
    <property type="entry name" value="Hydantoinase_B"/>
    <property type="match status" value="1"/>
</dbReference>
<dbReference type="GO" id="GO:0005829">
    <property type="term" value="C:cytosol"/>
    <property type="evidence" value="ECO:0007669"/>
    <property type="project" value="TreeGrafter"/>
</dbReference>
<dbReference type="Proteomes" id="UP000598633">
    <property type="component" value="Unassembled WGS sequence"/>
</dbReference>
<dbReference type="GO" id="GO:0006749">
    <property type="term" value="P:glutathione metabolic process"/>
    <property type="evidence" value="ECO:0007669"/>
    <property type="project" value="TreeGrafter"/>
</dbReference>
<comment type="similarity">
    <text evidence="1">Belongs to the oxoprolinase family.</text>
</comment>
<feature type="domain" description="Hydantoinase B/oxoprolinase" evidence="3">
    <location>
        <begin position="756"/>
        <end position="1262"/>
    </location>
</feature>
<dbReference type="AlphaFoldDB" id="A0A8J7CND6"/>
<evidence type="ECO:0000259" key="4">
    <source>
        <dbReference type="Pfam" id="PF05378"/>
    </source>
</evidence>
<evidence type="ECO:0000313" key="6">
    <source>
        <dbReference type="EMBL" id="MBD3870528.1"/>
    </source>
</evidence>
<sequence length="1264" mass="134774">MSVTPWQIWIDTGGTFTDCIARDPAGQLHRCKVLSSGALRDRVEVVENDWLRLGGGSSLPDSFLAGMVISPLGASGGVAVREHNALTGMVRLAGPLPDGLHPGSPVELRAGEEAPLLAARLITGTPYGRSLPPVAMRLATTRGTNALLERRGARMAHFITAGFEDLLDIGGQQRPDLFALHIEKVKSLPELVVGVAERLAADGSVIEPLDRETLAARVTELRDRGIACASITLLHGHRNPAHEEKLEEMLVEAGFEYVARSSTLSPFQGLLRRSETCTVDAYLGPVISEYLRAVEEGLGADTSDLHVMTSAGGLVGADAYRSMDSLLSGPAGGVVGAALTGHRCGRDRVIAFDMGGTSTDVSRFDGDFEYVFSHQVGPVELAVPALAIETVAAGGGSICRVEQGRLAVGPQSAGAMPGPASYGAGGPLTLTDVNLLLGRLVAERFPIPIDLDAAKTQFNDLRKELNETGRGTGSDEEILEGLLRIADERMAEAIRHISIRKGIDPTGFALVAFGGAGGQHACRLAELLGMEEVLLPADAGLLSALGLGHAVVERFAQREILRPLDEVSNRLGDWLQELAREATTALEDEGVGEDIDDPRSLVELRYVGQDATLEIEPVAGEDLEQQFEEAYYRLFSYRPRERGVEVVSLRVVVRSRRPEVDSVVEGTDVESRDIDPVRFQRCFIGGAWREVSCYEAAEMAAGIEVVGPALIQQEHSALVVLPGWRARSLGDGGVRLVAGSDDGVDDATSSTGRPQAVELELMSHRFSSIAREMGEMLQRTAISTNIKEREDFSCTLLDPAGRLVVNAPHIPVHLGAMGLCVRELVAHRALEPGDVVVTNHPAFGGSHLPDVTLVAPIHLDGRLLGYVACRAHHAEIGGIRPGSVPPDAKSLAEEGVVIPPTLILEAGEPRWERVERLLQDGPHPTRTPADNLADLRAMLAAILRGCEALTGLAQKVGFEHVLVHMDALRRQAAWQVETVLERMKDGCYEGRQLLDDGSPLVATFTIEGNRAVLDFAGSADVHPGNLNATPAIVHSVTMYVMRLLVDVELPLNEGLLEPIEIRIPRGLLNPEYTADPENCPAVVGGNVETSQRLTDTLLLALSVAGCSQGTMNNLSFGDESFGYYETVGGGSGAVAGFDGASGVHTHMTNTRITDPEVIEHRYPVRLHRFAIRGGSGGGGRWNGGDGLVREIEFLAPLEFSILSQHRVSAPYGMAGGGDGAVGRQVILSADGSRRELEGIDGCEVSAGDRVILETPGGGGYGTEK</sequence>
<organism evidence="6 7">
    <name type="scientific">Candidatus Sulfomarinibacter kjeldsenii</name>
    <dbReference type="NCBI Taxonomy" id="2885994"/>
    <lineage>
        <taxon>Bacteria</taxon>
        <taxon>Pseudomonadati</taxon>
        <taxon>Acidobacteriota</taxon>
        <taxon>Thermoanaerobaculia</taxon>
        <taxon>Thermoanaerobaculales</taxon>
        <taxon>Candidatus Sulfomarinibacteraceae</taxon>
        <taxon>Candidatus Sulfomarinibacter</taxon>
    </lineage>
</organism>
<feature type="domain" description="Acetophenone carboxylase-like C-terminal" evidence="5">
    <location>
        <begin position="567"/>
        <end position="726"/>
    </location>
</feature>
<feature type="domain" description="Hydantoinase A/oxoprolinase" evidence="2">
    <location>
        <begin position="273"/>
        <end position="552"/>
    </location>
</feature>
<comment type="caution">
    <text evidence="6">The sequence shown here is derived from an EMBL/GenBank/DDBJ whole genome shotgun (WGS) entry which is preliminary data.</text>
</comment>
<gene>
    <name evidence="6" type="ORF">IFJ97_04125</name>
</gene>
<dbReference type="InterPro" id="IPR045079">
    <property type="entry name" value="Oxoprolinase-like"/>
</dbReference>
<dbReference type="PANTHER" id="PTHR11365">
    <property type="entry name" value="5-OXOPROLINASE RELATED"/>
    <property type="match status" value="1"/>
</dbReference>
<dbReference type="InterPro" id="IPR002821">
    <property type="entry name" value="Hydantoinase_A"/>
</dbReference>
<dbReference type="Pfam" id="PF19278">
    <property type="entry name" value="Hydant_A_C"/>
    <property type="match status" value="1"/>
</dbReference>
<evidence type="ECO:0000259" key="5">
    <source>
        <dbReference type="Pfam" id="PF19278"/>
    </source>
</evidence>
<dbReference type="GO" id="GO:0017168">
    <property type="term" value="F:5-oxoprolinase (ATP-hydrolyzing) activity"/>
    <property type="evidence" value="ECO:0007669"/>
    <property type="project" value="TreeGrafter"/>
</dbReference>
<accession>A0A8J7CND6</accession>
<dbReference type="Pfam" id="PF05378">
    <property type="entry name" value="Hydant_A_N"/>
    <property type="match status" value="1"/>
</dbReference>
<name>A0A8J7CND6_9BACT</name>
<dbReference type="InterPro" id="IPR003692">
    <property type="entry name" value="Hydantoinase_B"/>
</dbReference>
<reference evidence="6 7" key="1">
    <citation type="submission" date="2020-08" db="EMBL/GenBank/DDBJ databases">
        <title>Acidobacteriota in marine sediments use diverse sulfur dissimilation pathways.</title>
        <authorList>
            <person name="Wasmund K."/>
        </authorList>
    </citation>
    <scope>NUCLEOTIDE SEQUENCE [LARGE SCALE GENOMIC DNA]</scope>
    <source>
        <strain evidence="6">MAG AM3-A</strain>
    </source>
</reference>
<proteinExistence type="inferred from homology"/>
<dbReference type="PANTHER" id="PTHR11365:SF23">
    <property type="entry name" value="HYPOTHETICAL 5-OXOPROLINASE (EUROFUNG)-RELATED"/>
    <property type="match status" value="1"/>
</dbReference>
<dbReference type="InterPro" id="IPR008040">
    <property type="entry name" value="Hydant_A_N"/>
</dbReference>
<protein>
    <submittedName>
        <fullName evidence="6">Hydantoinase B/oxoprolinase family protein</fullName>
    </submittedName>
</protein>
<feature type="domain" description="Hydantoinase/oxoprolinase N-terminal" evidence="4">
    <location>
        <begin position="136"/>
        <end position="252"/>
    </location>
</feature>
<evidence type="ECO:0000259" key="2">
    <source>
        <dbReference type="Pfam" id="PF01968"/>
    </source>
</evidence>
<evidence type="ECO:0000259" key="3">
    <source>
        <dbReference type="Pfam" id="PF02538"/>
    </source>
</evidence>